<dbReference type="RefSeq" id="WP_067990320.1">
    <property type="nucleotide sequence ID" value="NZ_QQBC01000001.1"/>
</dbReference>
<dbReference type="AlphaFoldDB" id="A0A370IDY1"/>
<keyword evidence="2" id="KW-1185">Reference proteome</keyword>
<gene>
    <name evidence="1" type="ORF">DFR76_101325</name>
</gene>
<comment type="caution">
    <text evidence="1">The sequence shown here is derived from an EMBL/GenBank/DDBJ whole genome shotgun (WGS) entry which is preliminary data.</text>
</comment>
<evidence type="ECO:0000313" key="1">
    <source>
        <dbReference type="EMBL" id="RDI68790.1"/>
    </source>
</evidence>
<dbReference type="STRING" id="1210086.GCA_001613105_00174"/>
<protein>
    <submittedName>
        <fullName evidence="1">Uncharacterized protein</fullName>
    </submittedName>
</protein>
<dbReference type="Proteomes" id="UP000254869">
    <property type="component" value="Unassembled WGS sequence"/>
</dbReference>
<organism evidence="1 2">
    <name type="scientific">Nocardia pseudobrasiliensis</name>
    <dbReference type="NCBI Taxonomy" id="45979"/>
    <lineage>
        <taxon>Bacteria</taxon>
        <taxon>Bacillati</taxon>
        <taxon>Actinomycetota</taxon>
        <taxon>Actinomycetes</taxon>
        <taxon>Mycobacteriales</taxon>
        <taxon>Nocardiaceae</taxon>
        <taxon>Nocardia</taxon>
    </lineage>
</organism>
<dbReference type="EMBL" id="QQBC01000001">
    <property type="protein sequence ID" value="RDI68790.1"/>
    <property type="molecule type" value="Genomic_DNA"/>
</dbReference>
<accession>A0A370IDY1</accession>
<sequence>MDSATDAAAKAEIGQALKVEGRVLGGIPLGTAVNAYVNWDDWAHHGKPGDEAVANAAGGTLGGWAGAEAGAVLGMAVCSPAPVIGQAFCAGVGAAILGFGGGAIGSWAAEQPFK</sequence>
<evidence type="ECO:0000313" key="2">
    <source>
        <dbReference type="Proteomes" id="UP000254869"/>
    </source>
</evidence>
<name>A0A370IDY1_9NOCA</name>
<proteinExistence type="predicted"/>
<reference evidence="1 2" key="1">
    <citation type="submission" date="2018-07" db="EMBL/GenBank/DDBJ databases">
        <title>Genomic Encyclopedia of Type Strains, Phase IV (KMG-IV): sequencing the most valuable type-strain genomes for metagenomic binning, comparative biology and taxonomic classification.</title>
        <authorList>
            <person name="Goeker M."/>
        </authorList>
    </citation>
    <scope>NUCLEOTIDE SEQUENCE [LARGE SCALE GENOMIC DNA]</scope>
    <source>
        <strain evidence="1 2">DSM 44290</strain>
    </source>
</reference>